<dbReference type="EMBL" id="CP108133">
    <property type="protein sequence ID" value="WTP53357.1"/>
    <property type="molecule type" value="Genomic_DNA"/>
</dbReference>
<gene>
    <name evidence="6" type="ORF">OG288_36610</name>
</gene>
<dbReference type="InterPro" id="IPR036866">
    <property type="entry name" value="RibonucZ/Hydroxyglut_hydro"/>
</dbReference>
<reference evidence="6" key="1">
    <citation type="submission" date="2022-10" db="EMBL/GenBank/DDBJ databases">
        <title>The complete genomes of actinobacterial strains from the NBC collection.</title>
        <authorList>
            <person name="Joergensen T.S."/>
            <person name="Alvarez Arevalo M."/>
            <person name="Sterndorff E.B."/>
            <person name="Faurdal D."/>
            <person name="Vuksanovic O."/>
            <person name="Mourched A.-S."/>
            <person name="Charusanti P."/>
            <person name="Shaw S."/>
            <person name="Blin K."/>
            <person name="Weber T."/>
        </authorList>
    </citation>
    <scope>NUCLEOTIDE SEQUENCE</scope>
    <source>
        <strain evidence="6">NBC_00189</strain>
    </source>
</reference>
<protein>
    <submittedName>
        <fullName evidence="6">MBL fold metallo-hydrolase</fullName>
    </submittedName>
</protein>
<evidence type="ECO:0000313" key="6">
    <source>
        <dbReference type="EMBL" id="WTP53357.1"/>
    </source>
</evidence>
<dbReference type="PANTHER" id="PTHR42978">
    <property type="entry name" value="QUORUM-QUENCHING LACTONASE YTNP-RELATED-RELATED"/>
    <property type="match status" value="1"/>
</dbReference>
<dbReference type="InterPro" id="IPR051013">
    <property type="entry name" value="MBL_superfamily_lactonases"/>
</dbReference>
<keyword evidence="7" id="KW-1185">Reference proteome</keyword>
<evidence type="ECO:0000259" key="5">
    <source>
        <dbReference type="SMART" id="SM00849"/>
    </source>
</evidence>
<keyword evidence="2" id="KW-0479">Metal-binding</keyword>
<evidence type="ECO:0000256" key="4">
    <source>
        <dbReference type="ARBA" id="ARBA00022833"/>
    </source>
</evidence>
<accession>A0ABZ1JP01</accession>
<evidence type="ECO:0000313" key="7">
    <source>
        <dbReference type="Proteomes" id="UP001432166"/>
    </source>
</evidence>
<comment type="similarity">
    <text evidence="1">Belongs to the metallo-beta-lactamase superfamily.</text>
</comment>
<dbReference type="Gene3D" id="3.60.15.10">
    <property type="entry name" value="Ribonuclease Z/Hydroxyacylglutathione hydrolase-like"/>
    <property type="match status" value="1"/>
</dbReference>
<sequence length="307" mass="33493">MRSWTVGDIKITQVVEMPVEIGVLDGLIEEATPEAVQQVPWLHPDHADAGGQLIWSLHSYVVDTGSEVIVVDTGCGNGKSAPLIPAWGNLDNPFLERLGEAGYTRDKVDVVLGTHLHLDHVGWNTVDEGGRWVPTFPNARYTYVEDEFNYHRGIADENDISSDLAGAVVYEGANPDIRNQTRLVFAQSLQPCIDAGLLDLVPTDHIVTEGVRYVSTPGHTKSHHSVMIESDGQCAFVTGDFIHHPCQIGQPGWRSHGDFDRALSAARRAEFVEANADSDLLVLGTHFAGTSGGRIVRDGDAYRLEPV</sequence>
<dbReference type="Proteomes" id="UP001432166">
    <property type="component" value="Chromosome"/>
</dbReference>
<evidence type="ECO:0000256" key="3">
    <source>
        <dbReference type="ARBA" id="ARBA00022801"/>
    </source>
</evidence>
<dbReference type="Pfam" id="PF00753">
    <property type="entry name" value="Lactamase_B"/>
    <property type="match status" value="1"/>
</dbReference>
<dbReference type="SMART" id="SM00849">
    <property type="entry name" value="Lactamase_B"/>
    <property type="match status" value="1"/>
</dbReference>
<keyword evidence="3" id="KW-0378">Hydrolase</keyword>
<dbReference type="RefSeq" id="WP_328939148.1">
    <property type="nucleotide sequence ID" value="NZ_CP108133.1"/>
</dbReference>
<dbReference type="InterPro" id="IPR001279">
    <property type="entry name" value="Metallo-B-lactamas"/>
</dbReference>
<dbReference type="PANTHER" id="PTHR42978:SF6">
    <property type="entry name" value="QUORUM-QUENCHING LACTONASE YTNP-RELATED"/>
    <property type="match status" value="1"/>
</dbReference>
<proteinExistence type="inferred from homology"/>
<feature type="domain" description="Metallo-beta-lactamase" evidence="5">
    <location>
        <begin position="56"/>
        <end position="286"/>
    </location>
</feature>
<evidence type="ECO:0000256" key="2">
    <source>
        <dbReference type="ARBA" id="ARBA00022723"/>
    </source>
</evidence>
<dbReference type="CDD" id="cd16277">
    <property type="entry name" value="metallo-hydrolase-like_MBL-fold"/>
    <property type="match status" value="1"/>
</dbReference>
<keyword evidence="4" id="KW-0862">Zinc</keyword>
<dbReference type="SUPFAM" id="SSF56281">
    <property type="entry name" value="Metallo-hydrolase/oxidoreductase"/>
    <property type="match status" value="1"/>
</dbReference>
<evidence type="ECO:0000256" key="1">
    <source>
        <dbReference type="ARBA" id="ARBA00007749"/>
    </source>
</evidence>
<organism evidence="6 7">
    <name type="scientific">Streptomyces tauricus</name>
    <dbReference type="NCBI Taxonomy" id="68274"/>
    <lineage>
        <taxon>Bacteria</taxon>
        <taxon>Bacillati</taxon>
        <taxon>Actinomycetota</taxon>
        <taxon>Actinomycetes</taxon>
        <taxon>Kitasatosporales</taxon>
        <taxon>Streptomycetaceae</taxon>
        <taxon>Streptomyces</taxon>
        <taxon>Streptomyces aurantiacus group</taxon>
    </lineage>
</organism>
<name>A0ABZ1JP01_9ACTN</name>